<feature type="domain" description="Acyl-protein synthetase LuxE" evidence="1">
    <location>
        <begin position="8"/>
        <end position="363"/>
    </location>
</feature>
<evidence type="ECO:0000313" key="2">
    <source>
        <dbReference type="EMBL" id="OFA08819.1"/>
    </source>
</evidence>
<gene>
    <name evidence="2" type="ORF">DUPY_04660</name>
</gene>
<evidence type="ECO:0000259" key="1">
    <source>
        <dbReference type="Pfam" id="PF04443"/>
    </source>
</evidence>
<evidence type="ECO:0000313" key="3">
    <source>
        <dbReference type="Proteomes" id="UP000175989"/>
    </source>
</evidence>
<dbReference type="InterPro" id="IPR042099">
    <property type="entry name" value="ANL_N_sf"/>
</dbReference>
<dbReference type="Gene3D" id="3.40.50.12780">
    <property type="entry name" value="N-terminal domain of ligase-like"/>
    <property type="match status" value="1"/>
</dbReference>
<dbReference type="SUPFAM" id="SSF56801">
    <property type="entry name" value="Acetyl-CoA synthetase-like"/>
    <property type="match status" value="1"/>
</dbReference>
<dbReference type="InterPro" id="IPR007534">
    <property type="entry name" value="LuxE"/>
</dbReference>
<accession>A0A1E7X6U9</accession>
<dbReference type="Proteomes" id="UP000175989">
    <property type="component" value="Unassembled WGS sequence"/>
</dbReference>
<dbReference type="EMBL" id="LROM01000035">
    <property type="protein sequence ID" value="OFA08819.1"/>
    <property type="molecule type" value="Genomic_DNA"/>
</dbReference>
<sequence>MSTDITSRAADGNYFEMPPYGVPQAEKAAGMAAALSALTEHHRQHCAPYDQLLTARGEVLGRQYTLEQLPFIPVQLFKRYELSSVPPEQVFKVLTSSGTTSQQVSRIVLDRDTAQAQTRALVRIVQQFLGKARLPMLVIDHPGVIKNRQSFSARGAGILGLSNFGRDHTYALRDEDMTPDVEAIRAFIERHRGKQVFLFGFTFMVWKYLLQALRALPDPPRFENAVLIHSGGWKKLQDEAVGNDEFKQALGEVLNIDRVHNFYGMVEQVGSIFMECEAGRLHAPVFADVLIRDARTWQVLPPGQSGLIQVLSVLPHSYPGHSLLTEDVGELVGVDDCPCGRLGHTLRVHGRVARAEVRGCSDTHESPRPSAAEAA</sequence>
<dbReference type="Pfam" id="PF04443">
    <property type="entry name" value="LuxE"/>
    <property type="match status" value="1"/>
</dbReference>
<organism evidence="2 3">
    <name type="scientific">Duganella phyllosphaerae</name>
    <dbReference type="NCBI Taxonomy" id="762836"/>
    <lineage>
        <taxon>Bacteria</taxon>
        <taxon>Pseudomonadati</taxon>
        <taxon>Pseudomonadota</taxon>
        <taxon>Betaproteobacteria</taxon>
        <taxon>Burkholderiales</taxon>
        <taxon>Oxalobacteraceae</taxon>
        <taxon>Telluria group</taxon>
        <taxon>Duganella</taxon>
    </lineage>
</organism>
<dbReference type="AlphaFoldDB" id="A0A1E7X6U9"/>
<dbReference type="GO" id="GO:0008218">
    <property type="term" value="P:bioluminescence"/>
    <property type="evidence" value="ECO:0007669"/>
    <property type="project" value="InterPro"/>
</dbReference>
<dbReference type="RefSeq" id="WP_070246088.1">
    <property type="nucleotide sequence ID" value="NZ_LROM01000035.1"/>
</dbReference>
<dbReference type="GO" id="GO:0047474">
    <property type="term" value="F:long-chain fatty acid--protein ligase activity"/>
    <property type="evidence" value="ECO:0007669"/>
    <property type="project" value="InterPro"/>
</dbReference>
<reference evidence="3" key="1">
    <citation type="journal article" date="2016" name="Front. Microbiol.">
        <title>Molecular Keys to the Janthinobacterium and Duganella spp. Interaction with the Plant Pathogen Fusarium graminearum.</title>
        <authorList>
            <person name="Haack F.S."/>
            <person name="Poehlein A."/>
            <person name="Kroger C."/>
            <person name="Voigt C.A."/>
            <person name="Piepenbring M."/>
            <person name="Bode H.B."/>
            <person name="Daniel R."/>
            <person name="Schafer W."/>
            <person name="Streit W.R."/>
        </authorList>
    </citation>
    <scope>NUCLEOTIDE SEQUENCE [LARGE SCALE GENOMIC DNA]</scope>
    <source>
        <strain evidence="3">T54</strain>
    </source>
</reference>
<comment type="caution">
    <text evidence="2">The sequence shown here is derived from an EMBL/GenBank/DDBJ whole genome shotgun (WGS) entry which is preliminary data.</text>
</comment>
<proteinExistence type="predicted"/>
<name>A0A1E7X6U9_9BURK</name>
<dbReference type="PATRIC" id="fig|762836.4.peg.496"/>
<keyword evidence="3" id="KW-1185">Reference proteome</keyword>
<dbReference type="OrthoDB" id="6761572at2"/>
<protein>
    <submittedName>
        <fullName evidence="2">Acyl-protein synthetase, LuxE</fullName>
    </submittedName>
</protein>